<dbReference type="Proteomes" id="UP000054097">
    <property type="component" value="Unassembled WGS sequence"/>
</dbReference>
<dbReference type="AlphaFoldDB" id="A0A0C2WY50"/>
<evidence type="ECO:0000259" key="2">
    <source>
        <dbReference type="Pfam" id="PF18721"/>
    </source>
</evidence>
<gene>
    <name evidence="3" type="ORF">M408DRAFT_28877</name>
</gene>
<dbReference type="HOGENOM" id="CLU_657334_0_0_1"/>
<feature type="domain" description="CxC5 like cysteine cluster associated with KDZ" evidence="1">
    <location>
        <begin position="116"/>
        <end position="234"/>
    </location>
</feature>
<accession>A0A0C2WY50</accession>
<feature type="domain" description="CxC6 like cysteine cluster associated with KDZ" evidence="2">
    <location>
        <begin position="334"/>
        <end position="403"/>
    </location>
</feature>
<evidence type="ECO:0000313" key="3">
    <source>
        <dbReference type="EMBL" id="KIM22242.1"/>
    </source>
</evidence>
<dbReference type="InterPro" id="IPR041539">
    <property type="entry name" value="CxC5"/>
</dbReference>
<name>A0A0C2WY50_SERVB</name>
<proteinExistence type="predicted"/>
<evidence type="ECO:0008006" key="5">
    <source>
        <dbReference type="Google" id="ProtNLM"/>
    </source>
</evidence>
<dbReference type="Pfam" id="PF18718">
    <property type="entry name" value="CxC5"/>
    <property type="match status" value="1"/>
</dbReference>
<dbReference type="InterPro" id="IPR040898">
    <property type="entry name" value="CxC6"/>
</dbReference>
<organism evidence="3 4">
    <name type="scientific">Serendipita vermifera MAFF 305830</name>
    <dbReference type="NCBI Taxonomy" id="933852"/>
    <lineage>
        <taxon>Eukaryota</taxon>
        <taxon>Fungi</taxon>
        <taxon>Dikarya</taxon>
        <taxon>Basidiomycota</taxon>
        <taxon>Agaricomycotina</taxon>
        <taxon>Agaricomycetes</taxon>
        <taxon>Sebacinales</taxon>
        <taxon>Serendipitaceae</taxon>
        <taxon>Serendipita</taxon>
    </lineage>
</organism>
<protein>
    <recommendedName>
        <fullName evidence="5">CxC5 like cysteine cluster associated with KDZ domain-containing protein</fullName>
    </recommendedName>
</protein>
<dbReference type="Pfam" id="PF18721">
    <property type="entry name" value="CxC6"/>
    <property type="match status" value="1"/>
</dbReference>
<keyword evidence="4" id="KW-1185">Reference proteome</keyword>
<dbReference type="STRING" id="933852.A0A0C2WY50"/>
<evidence type="ECO:0000313" key="4">
    <source>
        <dbReference type="Proteomes" id="UP000054097"/>
    </source>
</evidence>
<reference evidence="4" key="2">
    <citation type="submission" date="2015-01" db="EMBL/GenBank/DDBJ databases">
        <title>Evolutionary Origins and Diversification of the Mycorrhizal Mutualists.</title>
        <authorList>
            <consortium name="DOE Joint Genome Institute"/>
            <consortium name="Mycorrhizal Genomics Consortium"/>
            <person name="Kohler A."/>
            <person name="Kuo A."/>
            <person name="Nagy L.G."/>
            <person name="Floudas D."/>
            <person name="Copeland A."/>
            <person name="Barry K.W."/>
            <person name="Cichocki N."/>
            <person name="Veneault-Fourrey C."/>
            <person name="LaButti K."/>
            <person name="Lindquist E.A."/>
            <person name="Lipzen A."/>
            <person name="Lundell T."/>
            <person name="Morin E."/>
            <person name="Murat C."/>
            <person name="Riley R."/>
            <person name="Ohm R."/>
            <person name="Sun H."/>
            <person name="Tunlid A."/>
            <person name="Henrissat B."/>
            <person name="Grigoriev I.V."/>
            <person name="Hibbett D.S."/>
            <person name="Martin F."/>
        </authorList>
    </citation>
    <scope>NUCLEOTIDE SEQUENCE [LARGE SCALE GENOMIC DNA]</scope>
    <source>
        <strain evidence="4">MAFF 305830</strain>
    </source>
</reference>
<sequence length="468" mass="53076">MPELTKIFEALQGSPALQTSFTTDQFFLFIDLCCHLRPELDLTSSYNRQLPPLRLPQNVCKFLALAVFSSDDQETISIINDAWRALSRVIWQTSERLAPASALDMFLLHGPALKIAWKIIGPPTVTCTYSECPYFRRDLTNRKQYPATLFTRDHGPIPVFPSNLYCEGCHTTYHPNYYIHSNATARTYYNETVPKVVQVSQRNFFEETLCEQFAVMMTMAWNSATNCARIFNLSTGDYTRERQKLIGWKAMQMEMEHVWNGFFLHGLMLESFRSQTRLTFPNSDTHHFERYSEALILRNESYRGVARPMWNHVCDLCSKVVIRDGVAVLIRAVVVDGVTIGHPCCGVHDCKEPLPSESTPHGKPRYCLTHQNIENKCAITTCNQLAVAPHKTCAQAECRGVENKYTSTGNAMFQLKSRLKRNRERLTGKKTIAPFHGAAAAALDAALLAASASTLRIRLQMVELFVDT</sequence>
<dbReference type="OrthoDB" id="2501483at2759"/>
<evidence type="ECO:0000259" key="1">
    <source>
        <dbReference type="Pfam" id="PF18718"/>
    </source>
</evidence>
<dbReference type="EMBL" id="KN824360">
    <property type="protein sequence ID" value="KIM22242.1"/>
    <property type="molecule type" value="Genomic_DNA"/>
</dbReference>
<reference evidence="3 4" key="1">
    <citation type="submission" date="2014-04" db="EMBL/GenBank/DDBJ databases">
        <authorList>
            <consortium name="DOE Joint Genome Institute"/>
            <person name="Kuo A."/>
            <person name="Zuccaro A."/>
            <person name="Kohler A."/>
            <person name="Nagy L.G."/>
            <person name="Floudas D."/>
            <person name="Copeland A."/>
            <person name="Barry K.W."/>
            <person name="Cichocki N."/>
            <person name="Veneault-Fourrey C."/>
            <person name="LaButti K."/>
            <person name="Lindquist E.A."/>
            <person name="Lipzen A."/>
            <person name="Lundell T."/>
            <person name="Morin E."/>
            <person name="Murat C."/>
            <person name="Sun H."/>
            <person name="Tunlid A."/>
            <person name="Henrissat B."/>
            <person name="Grigoriev I.V."/>
            <person name="Hibbett D.S."/>
            <person name="Martin F."/>
            <person name="Nordberg H.P."/>
            <person name="Cantor M.N."/>
            <person name="Hua S.X."/>
        </authorList>
    </citation>
    <scope>NUCLEOTIDE SEQUENCE [LARGE SCALE GENOMIC DNA]</scope>
    <source>
        <strain evidence="3 4">MAFF 305830</strain>
    </source>
</reference>